<reference evidence="2 4" key="2">
    <citation type="submission" date="2016-10" db="EMBL/GenBank/DDBJ databases">
        <authorList>
            <person name="Varghese N."/>
            <person name="Submissions S."/>
        </authorList>
    </citation>
    <scope>NUCLEOTIDE SEQUENCE [LARGE SCALE GENOMIC DNA]</scope>
    <source>
        <strain evidence="2 4">DSW-5</strain>
    </source>
</reference>
<dbReference type="STRING" id="1300348.I602_1499"/>
<evidence type="ECO:0000313" key="1">
    <source>
        <dbReference type="EMBL" id="KOY51939.1"/>
    </source>
</evidence>
<protein>
    <recommendedName>
        <fullName evidence="5">GIY-YIG domain-containing protein</fullName>
    </recommendedName>
</protein>
<accession>A0A0M9CGX7</accession>
<sequence>MSKQLFNELKADILKEFSIVEEVLKTGQFVSTSNDEVSIQIEAEEFFSKNNKEIIKLLKPKCSQFKNDIIYKIELCNIIDKSNFMESFQLAKDNKVENRAFCKFNSENLDHIKSDVKNTLVLYIGSSKAKSVITRMRQHLGFAGKTTYAMHLKSWLPKAIKCSIKITFLELAYNNKIKVKTNILELVEQTLWYREKPLLGKKSGLM</sequence>
<dbReference type="EMBL" id="FNUE01000001">
    <property type="protein sequence ID" value="SED99426.1"/>
    <property type="molecule type" value="Genomic_DNA"/>
</dbReference>
<proteinExistence type="predicted"/>
<dbReference type="OrthoDB" id="1436147at2"/>
<name>A0A0M9CGX7_9FLAO</name>
<dbReference type="RefSeq" id="WP_053974083.1">
    <property type="nucleotide sequence ID" value="NZ_FNUE01000001.1"/>
</dbReference>
<gene>
    <name evidence="1" type="ORF">I602_1499</name>
    <name evidence="2" type="ORF">SAMN05444353_0268</name>
</gene>
<dbReference type="Proteomes" id="UP000037716">
    <property type="component" value="Unassembled WGS sequence"/>
</dbReference>
<comment type="caution">
    <text evidence="1">The sequence shown here is derived from an EMBL/GenBank/DDBJ whole genome shotgun (WGS) entry which is preliminary data.</text>
</comment>
<evidence type="ECO:0000313" key="3">
    <source>
        <dbReference type="Proteomes" id="UP000037716"/>
    </source>
</evidence>
<keyword evidence="4" id="KW-1185">Reference proteome</keyword>
<evidence type="ECO:0000313" key="4">
    <source>
        <dbReference type="Proteomes" id="UP000183071"/>
    </source>
</evidence>
<dbReference type="PATRIC" id="fig|1300348.6.peg.1498"/>
<evidence type="ECO:0000313" key="2">
    <source>
        <dbReference type="EMBL" id="SED99426.1"/>
    </source>
</evidence>
<dbReference type="AlphaFoldDB" id="A0A0M9CGX7"/>
<evidence type="ECO:0008006" key="5">
    <source>
        <dbReference type="Google" id="ProtNLM"/>
    </source>
</evidence>
<organism evidence="1 3">
    <name type="scientific">Polaribacter dokdonensis DSW-5</name>
    <dbReference type="NCBI Taxonomy" id="1300348"/>
    <lineage>
        <taxon>Bacteria</taxon>
        <taxon>Pseudomonadati</taxon>
        <taxon>Bacteroidota</taxon>
        <taxon>Flavobacteriia</taxon>
        <taxon>Flavobacteriales</taxon>
        <taxon>Flavobacteriaceae</taxon>
    </lineage>
</organism>
<reference evidence="1 3" key="1">
    <citation type="submission" date="2015-07" db="EMBL/GenBank/DDBJ databases">
        <title>Genome of Polaribacter dokdonenesis DSW-5, isolated from seawater off Dokdo in Korea.</title>
        <authorList>
            <person name="Yoon K."/>
            <person name="Song J.Y."/>
            <person name="Kim J.F."/>
        </authorList>
    </citation>
    <scope>NUCLEOTIDE SEQUENCE [LARGE SCALE GENOMIC DNA]</scope>
    <source>
        <strain evidence="1 3">DSW-5</strain>
    </source>
</reference>
<dbReference type="Proteomes" id="UP000183071">
    <property type="component" value="Unassembled WGS sequence"/>
</dbReference>
<dbReference type="EMBL" id="LGBR01000001">
    <property type="protein sequence ID" value="KOY51939.1"/>
    <property type="molecule type" value="Genomic_DNA"/>
</dbReference>